<reference evidence="1 2" key="1">
    <citation type="submission" date="2021-06" db="EMBL/GenBank/DDBJ databases">
        <title>Caerostris extrusa draft genome.</title>
        <authorList>
            <person name="Kono N."/>
            <person name="Arakawa K."/>
        </authorList>
    </citation>
    <scope>NUCLEOTIDE SEQUENCE [LARGE SCALE GENOMIC DNA]</scope>
</reference>
<evidence type="ECO:0000313" key="2">
    <source>
        <dbReference type="Proteomes" id="UP001054945"/>
    </source>
</evidence>
<evidence type="ECO:0000313" key="1">
    <source>
        <dbReference type="EMBL" id="GIY79644.1"/>
    </source>
</evidence>
<dbReference type="Proteomes" id="UP001054945">
    <property type="component" value="Unassembled WGS sequence"/>
</dbReference>
<protein>
    <submittedName>
        <fullName evidence="1">Uncharacterized protein</fullName>
    </submittedName>
</protein>
<accession>A0AAV4WBS5</accession>
<organism evidence="1 2">
    <name type="scientific">Caerostris extrusa</name>
    <name type="common">Bark spider</name>
    <name type="synonym">Caerostris bankana</name>
    <dbReference type="NCBI Taxonomy" id="172846"/>
    <lineage>
        <taxon>Eukaryota</taxon>
        <taxon>Metazoa</taxon>
        <taxon>Ecdysozoa</taxon>
        <taxon>Arthropoda</taxon>
        <taxon>Chelicerata</taxon>
        <taxon>Arachnida</taxon>
        <taxon>Araneae</taxon>
        <taxon>Araneomorphae</taxon>
        <taxon>Entelegynae</taxon>
        <taxon>Araneoidea</taxon>
        <taxon>Araneidae</taxon>
        <taxon>Caerostris</taxon>
    </lineage>
</organism>
<keyword evidence="2" id="KW-1185">Reference proteome</keyword>
<comment type="caution">
    <text evidence="1">The sequence shown here is derived from an EMBL/GenBank/DDBJ whole genome shotgun (WGS) entry which is preliminary data.</text>
</comment>
<gene>
    <name evidence="1" type="ORF">CEXT_733911</name>
</gene>
<name>A0AAV4WBS5_CAEEX</name>
<dbReference type="AlphaFoldDB" id="A0AAV4WBS5"/>
<proteinExistence type="predicted"/>
<dbReference type="EMBL" id="BPLR01015915">
    <property type="protein sequence ID" value="GIY79644.1"/>
    <property type="molecule type" value="Genomic_DNA"/>
</dbReference>
<sequence length="106" mass="12197">MEIEKVLRILILILNLKSMSLVKQLNFHDTHLNARGLKDERKQENTKLQPSLEVFDPTNSIFGQREREMECVFILGIGKSMKEKKVLFPPVVGGMHLLHCPWTSSP</sequence>